<feature type="coiled-coil region" evidence="6">
    <location>
        <begin position="125"/>
        <end position="155"/>
    </location>
</feature>
<evidence type="ECO:0000256" key="4">
    <source>
        <dbReference type="ARBA" id="ARBA00022837"/>
    </source>
</evidence>
<dbReference type="InterPro" id="IPR050774">
    <property type="entry name" value="KCMF1/Dystrophin"/>
</dbReference>
<dbReference type="GO" id="GO:0005886">
    <property type="term" value="C:plasma membrane"/>
    <property type="evidence" value="ECO:0007669"/>
    <property type="project" value="TreeGrafter"/>
</dbReference>
<keyword evidence="9" id="KW-1185">Reference proteome</keyword>
<dbReference type="AlphaFoldDB" id="A0A8J4Y7K0"/>
<comment type="subcellular location">
    <subcellularLocation>
        <location evidence="1">Cell membrane</location>
        <topology evidence="1">Peripheral membrane protein</topology>
        <orientation evidence="1">Cytoplasmic side</orientation>
    </subcellularLocation>
    <subcellularLocation>
        <location evidence="2">Cytoplasm</location>
    </subcellularLocation>
</comment>
<accession>A0A8J4Y7K0</accession>
<evidence type="ECO:0000256" key="6">
    <source>
        <dbReference type="SAM" id="Coils"/>
    </source>
</evidence>
<dbReference type="Proteomes" id="UP000770661">
    <property type="component" value="Unassembled WGS sequence"/>
</dbReference>
<evidence type="ECO:0000313" key="8">
    <source>
        <dbReference type="EMBL" id="KAG0722077.1"/>
    </source>
</evidence>
<gene>
    <name evidence="8" type="primary">Dys_3</name>
    <name evidence="8" type="ORF">GWK47_045148</name>
</gene>
<reference evidence="8" key="1">
    <citation type="submission" date="2020-07" db="EMBL/GenBank/DDBJ databases">
        <title>The High-quality genome of the commercially important snow crab, Chionoecetes opilio.</title>
        <authorList>
            <person name="Jeong J.-H."/>
            <person name="Ryu S."/>
        </authorList>
    </citation>
    <scope>NUCLEOTIDE SEQUENCE</scope>
    <source>
        <strain evidence="8">MADBK_172401_WGS</strain>
        <tissue evidence="8">Digestive gland</tissue>
    </source>
</reference>
<keyword evidence="6" id="KW-0175">Coiled coil</keyword>
<dbReference type="OrthoDB" id="10057795at2759"/>
<evidence type="ECO:0000256" key="5">
    <source>
        <dbReference type="ARBA" id="ARBA00023212"/>
    </source>
</evidence>
<evidence type="ECO:0000256" key="1">
    <source>
        <dbReference type="ARBA" id="ARBA00004413"/>
    </source>
</evidence>
<dbReference type="EMBL" id="JACEEZ010010055">
    <property type="protein sequence ID" value="KAG0722077.1"/>
    <property type="molecule type" value="Genomic_DNA"/>
</dbReference>
<feature type="region of interest" description="Disordered" evidence="7">
    <location>
        <begin position="87"/>
        <end position="108"/>
    </location>
</feature>
<dbReference type="GO" id="GO:0099536">
    <property type="term" value="P:synaptic signaling"/>
    <property type="evidence" value="ECO:0007669"/>
    <property type="project" value="TreeGrafter"/>
</dbReference>
<comment type="caution">
    <text evidence="8">The sequence shown here is derived from an EMBL/GenBank/DDBJ whole genome shotgun (WGS) entry which is preliminary data.</text>
</comment>
<keyword evidence="5" id="KW-0206">Cytoskeleton</keyword>
<evidence type="ECO:0000256" key="2">
    <source>
        <dbReference type="ARBA" id="ARBA00004496"/>
    </source>
</evidence>
<name>A0A8J4Y7K0_CHIOP</name>
<sequence>MHSRLEMYASRLAEVELRTNSNSTPDSEDEHGLIAQYCQSLSSSDAPLPVPRSPLQIMAAVDADQKDELEQMIRALEEENSVLQAEYDRLKSQEPVGSPPEDGLGGPQRSEAEMLAEAKLLRQHKGRLEARMGILEEHNRQLEAQLHRLRQLLGEVSACVGLYTY</sequence>
<organism evidence="8 9">
    <name type="scientific">Chionoecetes opilio</name>
    <name type="common">Atlantic snow crab</name>
    <name type="synonym">Cancer opilio</name>
    <dbReference type="NCBI Taxonomy" id="41210"/>
    <lineage>
        <taxon>Eukaryota</taxon>
        <taxon>Metazoa</taxon>
        <taxon>Ecdysozoa</taxon>
        <taxon>Arthropoda</taxon>
        <taxon>Crustacea</taxon>
        <taxon>Multicrustacea</taxon>
        <taxon>Malacostraca</taxon>
        <taxon>Eumalacostraca</taxon>
        <taxon>Eucarida</taxon>
        <taxon>Decapoda</taxon>
        <taxon>Pleocyemata</taxon>
        <taxon>Brachyura</taxon>
        <taxon>Eubrachyura</taxon>
        <taxon>Majoidea</taxon>
        <taxon>Majidae</taxon>
        <taxon>Chionoecetes</taxon>
    </lineage>
</organism>
<evidence type="ECO:0000256" key="3">
    <source>
        <dbReference type="ARBA" id="ARBA00022490"/>
    </source>
</evidence>
<protein>
    <submittedName>
        <fullName evidence="8">Dystrophin, isoforms A/C/F/G/H</fullName>
    </submittedName>
</protein>
<keyword evidence="3" id="KW-0963">Cytoplasm</keyword>
<keyword evidence="4" id="KW-0106">Calcium</keyword>
<dbReference type="PANTHER" id="PTHR12268:SF14">
    <property type="entry name" value="DYSTROPHIN-1"/>
    <property type="match status" value="1"/>
</dbReference>
<dbReference type="PANTHER" id="PTHR12268">
    <property type="entry name" value="E3 UBIQUITIN-PROTEIN LIGASE KCMF1"/>
    <property type="match status" value="1"/>
</dbReference>
<proteinExistence type="predicted"/>
<evidence type="ECO:0000313" key="9">
    <source>
        <dbReference type="Proteomes" id="UP000770661"/>
    </source>
</evidence>
<evidence type="ECO:0000256" key="7">
    <source>
        <dbReference type="SAM" id="MobiDB-lite"/>
    </source>
</evidence>
<dbReference type="GO" id="GO:0045202">
    <property type="term" value="C:synapse"/>
    <property type="evidence" value="ECO:0007669"/>
    <property type="project" value="GOC"/>
</dbReference>